<evidence type="ECO:0000313" key="3">
    <source>
        <dbReference type="EMBL" id="MBR0799223.1"/>
    </source>
</evidence>
<keyword evidence="4" id="KW-1185">Reference proteome</keyword>
<feature type="transmembrane region" description="Helical" evidence="1">
    <location>
        <begin position="44"/>
        <end position="62"/>
    </location>
</feature>
<feature type="transmembrane region" description="Helical" evidence="1">
    <location>
        <begin position="74"/>
        <end position="97"/>
    </location>
</feature>
<feature type="transmembrane region" description="Helical" evidence="1">
    <location>
        <begin position="240"/>
        <end position="260"/>
    </location>
</feature>
<dbReference type="InterPro" id="IPR002656">
    <property type="entry name" value="Acyl_transf_3_dom"/>
</dbReference>
<keyword evidence="3" id="KW-0012">Acyltransferase</keyword>
<feature type="transmembrane region" description="Helical" evidence="1">
    <location>
        <begin position="404"/>
        <end position="428"/>
    </location>
</feature>
<feature type="transmembrane region" description="Helical" evidence="1">
    <location>
        <begin position="291"/>
        <end position="310"/>
    </location>
</feature>
<feature type="transmembrane region" description="Helical" evidence="1">
    <location>
        <begin position="480"/>
        <end position="499"/>
    </location>
</feature>
<dbReference type="PANTHER" id="PTHR36927:SF4">
    <property type="entry name" value="BLR5718 PROTEIN"/>
    <property type="match status" value="1"/>
</dbReference>
<feature type="transmembrane region" description="Helical" evidence="1">
    <location>
        <begin position="440"/>
        <end position="460"/>
    </location>
</feature>
<feature type="transmembrane region" description="Helical" evidence="1">
    <location>
        <begin position="505"/>
        <end position="526"/>
    </location>
</feature>
<keyword evidence="1" id="KW-1133">Transmembrane helix</keyword>
<feature type="transmembrane region" description="Helical" evidence="1">
    <location>
        <begin position="155"/>
        <end position="176"/>
    </location>
</feature>
<keyword evidence="3" id="KW-0808">Transferase</keyword>
<evidence type="ECO:0000313" key="4">
    <source>
        <dbReference type="Proteomes" id="UP001315278"/>
    </source>
</evidence>
<accession>A0ABS5FR11</accession>
<dbReference type="Pfam" id="PF01757">
    <property type="entry name" value="Acyl_transf_3"/>
    <property type="match status" value="1"/>
</dbReference>
<proteinExistence type="predicted"/>
<feature type="transmembrane region" description="Helical" evidence="1">
    <location>
        <begin position="331"/>
        <end position="352"/>
    </location>
</feature>
<keyword evidence="1" id="KW-0812">Transmembrane</keyword>
<feature type="transmembrane region" description="Helical" evidence="1">
    <location>
        <begin position="109"/>
        <end position="128"/>
    </location>
</feature>
<comment type="caution">
    <text evidence="3">The sequence shown here is derived from an EMBL/GenBank/DDBJ whole genome shotgun (WGS) entry which is preliminary data.</text>
</comment>
<dbReference type="InterPro" id="IPR050623">
    <property type="entry name" value="Glucan_succinyl_AcylTrfase"/>
</dbReference>
<organism evidence="3 4">
    <name type="scientific">Bradyrhizobium jicamae</name>
    <dbReference type="NCBI Taxonomy" id="280332"/>
    <lineage>
        <taxon>Bacteria</taxon>
        <taxon>Pseudomonadati</taxon>
        <taxon>Pseudomonadota</taxon>
        <taxon>Alphaproteobacteria</taxon>
        <taxon>Hyphomicrobiales</taxon>
        <taxon>Nitrobacteraceae</taxon>
        <taxon>Bradyrhizobium</taxon>
    </lineage>
</organism>
<feature type="transmembrane region" description="Helical" evidence="1">
    <location>
        <begin position="20"/>
        <end position="38"/>
    </location>
</feature>
<name>A0ABS5FR11_9BRAD</name>
<dbReference type="PANTHER" id="PTHR36927">
    <property type="entry name" value="BLR4337 PROTEIN"/>
    <property type="match status" value="1"/>
</dbReference>
<protein>
    <submittedName>
        <fullName evidence="3">Acyltransferase</fullName>
    </submittedName>
</protein>
<evidence type="ECO:0000256" key="1">
    <source>
        <dbReference type="SAM" id="Phobius"/>
    </source>
</evidence>
<gene>
    <name evidence="3" type="ORF">JQ615_27915</name>
</gene>
<dbReference type="GO" id="GO:0016746">
    <property type="term" value="F:acyltransferase activity"/>
    <property type="evidence" value="ECO:0007669"/>
    <property type="project" value="UniProtKB-KW"/>
</dbReference>
<evidence type="ECO:0000259" key="2">
    <source>
        <dbReference type="Pfam" id="PF01757"/>
    </source>
</evidence>
<feature type="transmembrane region" description="Helical" evidence="1">
    <location>
        <begin position="210"/>
        <end position="228"/>
    </location>
</feature>
<dbReference type="EMBL" id="JAFCJH010000036">
    <property type="protein sequence ID" value="MBR0799223.1"/>
    <property type="molecule type" value="Genomic_DNA"/>
</dbReference>
<feature type="transmembrane region" description="Helical" evidence="1">
    <location>
        <begin position="372"/>
        <end position="392"/>
    </location>
</feature>
<feature type="domain" description="Acyltransferase 3" evidence="2">
    <location>
        <begin position="151"/>
        <end position="522"/>
    </location>
</feature>
<sequence length="536" mass="58151">MTTPSAALHAQLRPVIGAQWINLGLCVALLSVAFALRHGISPAVWIRSTIILAVSLFMLLCGNEMRRGRRWAYVRAKWIAALGSIGFVGVAVLPGPFPAWMRIEQGAQALVFLALTWMMTRPALALFFPRVKAPIHSGTVNPVADASARDASFDYLRAFIVLLVLLHHSVLAYAVMWPAQPSTFNILPAPIVDPQRWAGFDLLAVFNDTFFMALMFLLSGLFVWPGLARKGSARFLRDRFLRLGVPFAVAAGILMPLAYYPSYAVTGADPGLLAYARAWSSLGFWPGGPTWFIGLLLVFDVVAAGAFMLWHRWTANTKAALHVGPYGSPTAFVAILLVVSALVYVPMELVFGADRWLALGPFSLQASRPLLYATYFLVGLGIGAAGTEGGFLARNAGLAQRWPIWVSAGLAAYALRLAIIIMLVLPAVRAHQPLPLTVRLLSDLTVVLCCGTISFAFIALFRRFAIAHHPVFDSLSASSYGMYLIHYPVVVWLQFALLAVAAGPLAKGCLVFVGSVGLSWGMVVALRRIPVIARLL</sequence>
<dbReference type="Proteomes" id="UP001315278">
    <property type="component" value="Unassembled WGS sequence"/>
</dbReference>
<reference evidence="4" key="1">
    <citation type="journal article" date="2021" name="ISME J.">
        <title>Evolutionary origin and ecological implication of a unique nif island in free-living Bradyrhizobium lineages.</title>
        <authorList>
            <person name="Tao J."/>
        </authorList>
    </citation>
    <scope>NUCLEOTIDE SEQUENCE [LARGE SCALE GENOMIC DNA]</scope>
    <source>
        <strain evidence="4">SZCCT0434</strain>
    </source>
</reference>
<dbReference type="RefSeq" id="WP_212494132.1">
    <property type="nucleotide sequence ID" value="NZ_JAFCJH010000036.1"/>
</dbReference>
<keyword evidence="1" id="KW-0472">Membrane</keyword>